<evidence type="ECO:0000313" key="2">
    <source>
        <dbReference type="Proteomes" id="UP000299102"/>
    </source>
</evidence>
<sequence>MFYEDDGPTEGRAESEMSFYIKYCVVALYEQYMYWYLQLCKSQRIDPYLVLGVDEGRKEKGQKGARFSYVRFEGAKIERIGKWRREKFGIIQNDKEPS</sequence>
<comment type="caution">
    <text evidence="1">The sequence shown here is derived from an EMBL/GenBank/DDBJ whole genome shotgun (WGS) entry which is preliminary data.</text>
</comment>
<accession>A0A4C1XJH6</accession>
<reference evidence="1 2" key="1">
    <citation type="journal article" date="2019" name="Commun. Biol.">
        <title>The bagworm genome reveals a unique fibroin gene that provides high tensile strength.</title>
        <authorList>
            <person name="Kono N."/>
            <person name="Nakamura H."/>
            <person name="Ohtoshi R."/>
            <person name="Tomita M."/>
            <person name="Numata K."/>
            <person name="Arakawa K."/>
        </authorList>
    </citation>
    <scope>NUCLEOTIDE SEQUENCE [LARGE SCALE GENOMIC DNA]</scope>
</reference>
<dbReference type="AlphaFoldDB" id="A0A4C1XJH6"/>
<dbReference type="EMBL" id="BGZK01000873">
    <property type="protein sequence ID" value="GBP63578.1"/>
    <property type="molecule type" value="Genomic_DNA"/>
</dbReference>
<dbReference type="Proteomes" id="UP000299102">
    <property type="component" value="Unassembled WGS sequence"/>
</dbReference>
<protein>
    <submittedName>
        <fullName evidence="1">Uncharacterized protein</fullName>
    </submittedName>
</protein>
<name>A0A4C1XJH6_EUMVA</name>
<proteinExistence type="predicted"/>
<gene>
    <name evidence="1" type="ORF">EVAR_97595_1</name>
</gene>
<organism evidence="1 2">
    <name type="scientific">Eumeta variegata</name>
    <name type="common">Bagworm moth</name>
    <name type="synonym">Eumeta japonica</name>
    <dbReference type="NCBI Taxonomy" id="151549"/>
    <lineage>
        <taxon>Eukaryota</taxon>
        <taxon>Metazoa</taxon>
        <taxon>Ecdysozoa</taxon>
        <taxon>Arthropoda</taxon>
        <taxon>Hexapoda</taxon>
        <taxon>Insecta</taxon>
        <taxon>Pterygota</taxon>
        <taxon>Neoptera</taxon>
        <taxon>Endopterygota</taxon>
        <taxon>Lepidoptera</taxon>
        <taxon>Glossata</taxon>
        <taxon>Ditrysia</taxon>
        <taxon>Tineoidea</taxon>
        <taxon>Psychidae</taxon>
        <taxon>Oiketicinae</taxon>
        <taxon>Eumeta</taxon>
    </lineage>
</organism>
<evidence type="ECO:0000313" key="1">
    <source>
        <dbReference type="EMBL" id="GBP63578.1"/>
    </source>
</evidence>
<keyword evidence="2" id="KW-1185">Reference proteome</keyword>